<organism evidence="2 3">
    <name type="scientific">Pristionchus pacificus</name>
    <name type="common">Parasitic nematode worm</name>
    <dbReference type="NCBI Taxonomy" id="54126"/>
    <lineage>
        <taxon>Eukaryota</taxon>
        <taxon>Metazoa</taxon>
        <taxon>Ecdysozoa</taxon>
        <taxon>Nematoda</taxon>
        <taxon>Chromadorea</taxon>
        <taxon>Rhabditida</taxon>
        <taxon>Rhabditina</taxon>
        <taxon>Diplogasteromorpha</taxon>
        <taxon>Diplogasteroidea</taxon>
        <taxon>Neodiplogasteridae</taxon>
        <taxon>Pristionchus</taxon>
    </lineage>
</organism>
<accession>A0A8R1YLE9</accession>
<accession>A0A2A6BDT0</accession>
<name>A0A2A6BDT0_PRIPA</name>
<keyword evidence="3" id="KW-1185">Reference proteome</keyword>
<dbReference type="AlphaFoldDB" id="A0A2A6BDT0"/>
<protein>
    <submittedName>
        <fullName evidence="2">Uncharacterized protein</fullName>
    </submittedName>
</protein>
<evidence type="ECO:0000313" key="2">
    <source>
        <dbReference type="EnsemblMetazoa" id="PPA30254.1"/>
    </source>
</evidence>
<dbReference type="EnsemblMetazoa" id="PPA30254.1">
    <property type="protein sequence ID" value="PPA30254.1"/>
    <property type="gene ID" value="WBGene00203122"/>
</dbReference>
<feature type="region of interest" description="Disordered" evidence="1">
    <location>
        <begin position="13"/>
        <end position="68"/>
    </location>
</feature>
<feature type="region of interest" description="Disordered" evidence="1">
    <location>
        <begin position="79"/>
        <end position="98"/>
    </location>
</feature>
<reference evidence="3" key="1">
    <citation type="journal article" date="2008" name="Nat. Genet.">
        <title>The Pristionchus pacificus genome provides a unique perspective on nematode lifestyle and parasitism.</title>
        <authorList>
            <person name="Dieterich C."/>
            <person name="Clifton S.W."/>
            <person name="Schuster L.N."/>
            <person name="Chinwalla A."/>
            <person name="Delehaunty K."/>
            <person name="Dinkelacker I."/>
            <person name="Fulton L."/>
            <person name="Fulton R."/>
            <person name="Godfrey J."/>
            <person name="Minx P."/>
            <person name="Mitreva M."/>
            <person name="Roeseler W."/>
            <person name="Tian H."/>
            <person name="Witte H."/>
            <person name="Yang S.P."/>
            <person name="Wilson R.K."/>
            <person name="Sommer R.J."/>
        </authorList>
    </citation>
    <scope>NUCLEOTIDE SEQUENCE [LARGE SCALE GENOMIC DNA]</scope>
    <source>
        <strain evidence="3">PS312</strain>
    </source>
</reference>
<evidence type="ECO:0000256" key="1">
    <source>
        <dbReference type="SAM" id="MobiDB-lite"/>
    </source>
</evidence>
<sequence length="225" mass="24109">MTSTELDYAILATPPPSRRNRLATATVPSSVSGAVTDDGIEYSPISPPAITPEEPVERQPWSRRGRKTSETTEYMVLAPPGTVPARKPRPGQAKPVPVRVPSDDAIETIESQPLAPSITPTANLPSNPPPPSVRFDVPTGRVTSGIPGVASKEDDDIGCCCLCLDLCLGTCVLRSVAACCWTGIYCSVFAEWIGKKIMIPIRATGRFFQRLIGRIRGGQDPNNNV</sequence>
<gene>
    <name evidence="2" type="primary">WBGene00203122</name>
</gene>
<reference evidence="2" key="2">
    <citation type="submission" date="2022-06" db="UniProtKB">
        <authorList>
            <consortium name="EnsemblMetazoa"/>
        </authorList>
    </citation>
    <scope>IDENTIFICATION</scope>
    <source>
        <strain evidence="2">PS312</strain>
    </source>
</reference>
<evidence type="ECO:0000313" key="3">
    <source>
        <dbReference type="Proteomes" id="UP000005239"/>
    </source>
</evidence>
<proteinExistence type="predicted"/>
<dbReference type="Proteomes" id="UP000005239">
    <property type="component" value="Unassembled WGS sequence"/>
</dbReference>